<accession>A0ACC0BXX9</accession>
<evidence type="ECO:0000313" key="1">
    <source>
        <dbReference type="EMBL" id="KAI5677398.1"/>
    </source>
</evidence>
<gene>
    <name evidence="1" type="ORF">M9H77_08348</name>
</gene>
<proteinExistence type="predicted"/>
<keyword evidence="2" id="KW-1185">Reference proteome</keyword>
<name>A0ACC0BXX9_CATRO</name>
<reference evidence="2" key="1">
    <citation type="journal article" date="2023" name="Nat. Plants">
        <title>Single-cell RNA sequencing provides a high-resolution roadmap for understanding the multicellular compartmentation of specialized metabolism.</title>
        <authorList>
            <person name="Sun S."/>
            <person name="Shen X."/>
            <person name="Li Y."/>
            <person name="Li Y."/>
            <person name="Wang S."/>
            <person name="Li R."/>
            <person name="Zhang H."/>
            <person name="Shen G."/>
            <person name="Guo B."/>
            <person name="Wei J."/>
            <person name="Xu J."/>
            <person name="St-Pierre B."/>
            <person name="Chen S."/>
            <person name="Sun C."/>
        </authorList>
    </citation>
    <scope>NUCLEOTIDE SEQUENCE [LARGE SCALE GENOMIC DNA]</scope>
</reference>
<comment type="caution">
    <text evidence="1">The sequence shown here is derived from an EMBL/GenBank/DDBJ whole genome shotgun (WGS) entry which is preliminary data.</text>
</comment>
<organism evidence="1 2">
    <name type="scientific">Catharanthus roseus</name>
    <name type="common">Madagascar periwinkle</name>
    <name type="synonym">Vinca rosea</name>
    <dbReference type="NCBI Taxonomy" id="4058"/>
    <lineage>
        <taxon>Eukaryota</taxon>
        <taxon>Viridiplantae</taxon>
        <taxon>Streptophyta</taxon>
        <taxon>Embryophyta</taxon>
        <taxon>Tracheophyta</taxon>
        <taxon>Spermatophyta</taxon>
        <taxon>Magnoliopsida</taxon>
        <taxon>eudicotyledons</taxon>
        <taxon>Gunneridae</taxon>
        <taxon>Pentapetalae</taxon>
        <taxon>asterids</taxon>
        <taxon>lamiids</taxon>
        <taxon>Gentianales</taxon>
        <taxon>Apocynaceae</taxon>
        <taxon>Rauvolfioideae</taxon>
        <taxon>Vinceae</taxon>
        <taxon>Catharanthinae</taxon>
        <taxon>Catharanthus</taxon>
    </lineage>
</organism>
<protein>
    <submittedName>
        <fullName evidence="1">Uncharacterized protein</fullName>
    </submittedName>
</protein>
<sequence>MVCKPQASTYKSWLKKDETPTVVFKDNSKPKVEEKVGLIRRLAVRLGQRNAELGQVQPAHPGDLAPLYIYSLAPSAKAPFSLQPLFRLLTYLPFCLLFFPFLFFWSAVTVDHDWSFDAVFCVHRCSVWARIAEGSFFYRLLDISATGASTRFTDLRRYSASTAGLVVAISGTVSNTAAVGKLSVSMIPVCFYSDGPCRFAVFRTVGSTPTVHGKLLDILALKVNTLPHA</sequence>
<evidence type="ECO:0000313" key="2">
    <source>
        <dbReference type="Proteomes" id="UP001060085"/>
    </source>
</evidence>
<dbReference type="Proteomes" id="UP001060085">
    <property type="component" value="Linkage Group LG02"/>
</dbReference>
<dbReference type="EMBL" id="CM044702">
    <property type="protein sequence ID" value="KAI5677398.1"/>
    <property type="molecule type" value="Genomic_DNA"/>
</dbReference>